<dbReference type="SUPFAM" id="SSF53448">
    <property type="entry name" value="Nucleotide-diphospho-sugar transferases"/>
    <property type="match status" value="1"/>
</dbReference>
<keyword evidence="5 6" id="KW-0472">Membrane</keyword>
<evidence type="ECO:0000256" key="3">
    <source>
        <dbReference type="ARBA" id="ARBA00022676"/>
    </source>
</evidence>
<comment type="subcellular location">
    <subcellularLocation>
        <location evidence="1">Cell membrane</location>
    </subcellularLocation>
</comment>
<keyword evidence="3" id="KW-0328">Glycosyltransferase</keyword>
<feature type="transmembrane region" description="Helical" evidence="6">
    <location>
        <begin position="309"/>
        <end position="331"/>
    </location>
</feature>
<dbReference type="Pfam" id="PF00535">
    <property type="entry name" value="Glycos_transf_2"/>
    <property type="match status" value="1"/>
</dbReference>
<gene>
    <name evidence="8" type="ORF">SCALIN_C11_0065</name>
</gene>
<dbReference type="PANTHER" id="PTHR43646:SF2">
    <property type="entry name" value="GLYCOSYLTRANSFERASE 2-LIKE DOMAIN-CONTAINING PROTEIN"/>
    <property type="match status" value="1"/>
</dbReference>
<dbReference type="GO" id="GO:0005886">
    <property type="term" value="C:plasma membrane"/>
    <property type="evidence" value="ECO:0007669"/>
    <property type="project" value="UniProtKB-SubCell"/>
</dbReference>
<dbReference type="AlphaFoldDB" id="A0A286TX50"/>
<evidence type="ECO:0000313" key="8">
    <source>
        <dbReference type="EMBL" id="GAX60454.1"/>
    </source>
</evidence>
<comment type="caution">
    <text evidence="8">The sequence shown here is derived from an EMBL/GenBank/DDBJ whole genome shotgun (WGS) entry which is preliminary data.</text>
</comment>
<evidence type="ECO:0000256" key="2">
    <source>
        <dbReference type="ARBA" id="ARBA00022475"/>
    </source>
</evidence>
<evidence type="ECO:0000313" key="9">
    <source>
        <dbReference type="Proteomes" id="UP000218542"/>
    </source>
</evidence>
<evidence type="ECO:0000256" key="1">
    <source>
        <dbReference type="ARBA" id="ARBA00004236"/>
    </source>
</evidence>
<dbReference type="EMBL" id="BAOS01000011">
    <property type="protein sequence ID" value="GAX60454.1"/>
    <property type="molecule type" value="Genomic_DNA"/>
</dbReference>
<feature type="transmembrane region" description="Helical" evidence="6">
    <location>
        <begin position="207"/>
        <end position="227"/>
    </location>
</feature>
<feature type="transmembrane region" description="Helical" evidence="6">
    <location>
        <begin position="343"/>
        <end position="365"/>
    </location>
</feature>
<keyword evidence="6" id="KW-0812">Transmembrane</keyword>
<accession>A0A286TX50</accession>
<dbReference type="GO" id="GO:0016757">
    <property type="term" value="F:glycosyltransferase activity"/>
    <property type="evidence" value="ECO:0007669"/>
    <property type="project" value="UniProtKB-KW"/>
</dbReference>
<keyword evidence="9" id="KW-1185">Reference proteome</keyword>
<organism evidence="8 9">
    <name type="scientific">Candidatus Scalindua japonica</name>
    <dbReference type="NCBI Taxonomy" id="1284222"/>
    <lineage>
        <taxon>Bacteria</taxon>
        <taxon>Pseudomonadati</taxon>
        <taxon>Planctomycetota</taxon>
        <taxon>Candidatus Brocadiia</taxon>
        <taxon>Candidatus Brocadiales</taxon>
        <taxon>Candidatus Scalinduaceae</taxon>
        <taxon>Candidatus Scalindua</taxon>
    </lineage>
</organism>
<proteinExistence type="predicted"/>
<evidence type="ECO:0000256" key="6">
    <source>
        <dbReference type="SAM" id="Phobius"/>
    </source>
</evidence>
<dbReference type="PANTHER" id="PTHR43646">
    <property type="entry name" value="GLYCOSYLTRANSFERASE"/>
    <property type="match status" value="1"/>
</dbReference>
<keyword evidence="6" id="KW-1133">Transmembrane helix</keyword>
<keyword evidence="2" id="KW-1003">Cell membrane</keyword>
<feature type="transmembrane region" description="Helical" evidence="6">
    <location>
        <begin position="239"/>
        <end position="263"/>
    </location>
</feature>
<feature type="domain" description="Glycosyltransferase 2-like" evidence="7">
    <location>
        <begin position="2"/>
        <end position="126"/>
    </location>
</feature>
<reference evidence="9" key="1">
    <citation type="journal article" date="2017" name="Environ. Microbiol. Rep.">
        <title>Genetic Diversity of Marine Anaerobic Ammonium-Oxidizing Bacteria as Revealed by Genomic and Proteomic Analyses of 'Candidatus Scalindua japonica'.</title>
        <authorList>
            <person name="Oshiki M."/>
            <person name="Mizuto K."/>
            <person name="Kimura Z."/>
            <person name="Kindaichi T."/>
            <person name="Satoh H."/>
            <person name="Okabe S."/>
        </authorList>
    </citation>
    <scope>NUCLEOTIDE SEQUENCE [LARGE SCALE GENOMIC DNA]</scope>
    <source>
        <strain evidence="9">husup-a2</strain>
    </source>
</reference>
<name>A0A286TX50_9BACT</name>
<dbReference type="InterPro" id="IPR001173">
    <property type="entry name" value="Glyco_trans_2-like"/>
</dbReference>
<feature type="transmembrane region" description="Helical" evidence="6">
    <location>
        <begin position="277"/>
        <end position="303"/>
    </location>
</feature>
<protein>
    <submittedName>
        <fullName evidence="8">Glycosyltransferase</fullName>
    </submittedName>
</protein>
<dbReference type="InterPro" id="IPR029044">
    <property type="entry name" value="Nucleotide-diphossugar_trans"/>
</dbReference>
<evidence type="ECO:0000256" key="5">
    <source>
        <dbReference type="ARBA" id="ARBA00023136"/>
    </source>
</evidence>
<evidence type="ECO:0000256" key="4">
    <source>
        <dbReference type="ARBA" id="ARBA00022679"/>
    </source>
</evidence>
<keyword evidence="4 8" id="KW-0808">Transferase</keyword>
<evidence type="ECO:0000259" key="7">
    <source>
        <dbReference type="Pfam" id="PF00535"/>
    </source>
</evidence>
<dbReference type="Gene3D" id="3.90.550.10">
    <property type="entry name" value="Spore Coat Polysaccharide Biosynthesis Protein SpsA, Chain A"/>
    <property type="match status" value="1"/>
</dbReference>
<dbReference type="Proteomes" id="UP000218542">
    <property type="component" value="Unassembled WGS sequence"/>
</dbReference>
<sequence>MVDDNSTDNSAEISRQKGFNVFTLSGSSGPKGPAFARNFGVERAQGEIVMFVDSDVLVRPETIKLIVENFDDDNIDAVFGSYDEDPKHKNFISQYKNLFHHFIHQQSHTGSSSFWAGCGAIRRDVFLKAGGFDAKRFIRPSIEDIELGSRLKDMGHKIVLDKSVQVKHLKRWNLYSLIKTDVIDRAIPWIKLIIETNSIPRDLNLKYSYRVSSVLASIFAAFIILLFSGSGTYLFSTWIFPYAVLLLISLSIGVTFIEFYFLIKRFNKTAVLNTKKLLLTLFVGLLTACSIFVLIDFLTFGFFPVSCLYYFSAVMLFFTIILLNSQVYYFFSKKKGIRFAMLVILMHFLYYIYSFLTFITFWPIFKLSKSFKTDMK</sequence>